<proteinExistence type="inferred from homology"/>
<name>A0AAJ1TQS4_9HYPH</name>
<organism evidence="2 3">
    <name type="scientific">Methylobacterium brachiatum</name>
    <dbReference type="NCBI Taxonomy" id="269660"/>
    <lineage>
        <taxon>Bacteria</taxon>
        <taxon>Pseudomonadati</taxon>
        <taxon>Pseudomonadota</taxon>
        <taxon>Alphaproteobacteria</taxon>
        <taxon>Hyphomicrobiales</taxon>
        <taxon>Methylobacteriaceae</taxon>
        <taxon>Methylobacterium</taxon>
    </lineage>
</organism>
<gene>
    <name evidence="2" type="ORF">QO001_000335</name>
</gene>
<dbReference type="PANTHER" id="PTHR46268">
    <property type="entry name" value="STRESS RESPONSE PROTEIN NHAX"/>
    <property type="match status" value="1"/>
</dbReference>
<evidence type="ECO:0000313" key="3">
    <source>
        <dbReference type="Proteomes" id="UP001223420"/>
    </source>
</evidence>
<evidence type="ECO:0000256" key="1">
    <source>
        <dbReference type="ARBA" id="ARBA00008791"/>
    </source>
</evidence>
<dbReference type="RefSeq" id="WP_230365001.1">
    <property type="nucleotide sequence ID" value="NZ_JAJALK010000001.1"/>
</dbReference>
<dbReference type="PANTHER" id="PTHR46268:SF15">
    <property type="entry name" value="UNIVERSAL STRESS PROTEIN HP_0031"/>
    <property type="match status" value="1"/>
</dbReference>
<dbReference type="EMBL" id="JAUSWL010000001">
    <property type="protein sequence ID" value="MDQ0541427.1"/>
    <property type="molecule type" value="Genomic_DNA"/>
</dbReference>
<reference evidence="2" key="1">
    <citation type="submission" date="2023-07" db="EMBL/GenBank/DDBJ databases">
        <title>Genomic Encyclopedia of Type Strains, Phase IV (KMG-IV): sequencing the most valuable type-strain genomes for metagenomic binning, comparative biology and taxonomic classification.</title>
        <authorList>
            <person name="Goeker M."/>
        </authorList>
    </citation>
    <scope>NUCLEOTIDE SEQUENCE</scope>
    <source>
        <strain evidence="2">DSM 19569</strain>
    </source>
</reference>
<sequence>MSYASIMVAVDDGLHAPARVRLASDLALRLGARLIGTAACRPDYPQGYGETAVPMGMVIEEIRQAALNGLAGAEQVFQHAACLNDRVEWRSDLEPPVRFLEQQARAADLIVVGRYADDEGVTPGMAVEIGDVLMGLGRPVLAVPPGTEHLAAERIVVGWKNTPQTRRALSDAMPILRRAEAVQVMRIADDVENRSEIEDVVRYLSLHAVNARALQAKRSGWTVADDLRTGASAFGADLIVTGAYGYSRLREWFFGGVTRDLLKNASICCLMSH</sequence>
<comment type="caution">
    <text evidence="2">The sequence shown here is derived from an EMBL/GenBank/DDBJ whole genome shotgun (WGS) entry which is preliminary data.</text>
</comment>
<dbReference type="AlphaFoldDB" id="A0AAJ1TQS4"/>
<accession>A0AAJ1TQS4</accession>
<evidence type="ECO:0000313" key="2">
    <source>
        <dbReference type="EMBL" id="MDQ0541427.1"/>
    </source>
</evidence>
<comment type="similarity">
    <text evidence="1">Belongs to the universal stress protein A family.</text>
</comment>
<dbReference type="SUPFAM" id="SSF52402">
    <property type="entry name" value="Adenine nucleotide alpha hydrolases-like"/>
    <property type="match status" value="2"/>
</dbReference>
<dbReference type="Gene3D" id="3.40.50.12370">
    <property type="match status" value="1"/>
</dbReference>
<dbReference type="CDD" id="cd00293">
    <property type="entry name" value="USP-like"/>
    <property type="match status" value="1"/>
</dbReference>
<dbReference type="Proteomes" id="UP001223420">
    <property type="component" value="Unassembled WGS sequence"/>
</dbReference>
<protein>
    <submittedName>
        <fullName evidence="2">Nucleotide-binding universal stress UspA family protein</fullName>
    </submittedName>
</protein>